<name>M4BFS7_HYAAE</name>
<dbReference type="AlphaFoldDB" id="M4BFS7"/>
<reference evidence="2" key="1">
    <citation type="journal article" date="2010" name="Science">
        <title>Signatures of adaptation to obligate biotrophy in the Hyaloperonospora arabidopsidis genome.</title>
        <authorList>
            <person name="Baxter L."/>
            <person name="Tripathy S."/>
            <person name="Ishaque N."/>
            <person name="Boot N."/>
            <person name="Cabral A."/>
            <person name="Kemen E."/>
            <person name="Thines M."/>
            <person name="Ah-Fong A."/>
            <person name="Anderson R."/>
            <person name="Badejoko W."/>
            <person name="Bittner-Eddy P."/>
            <person name="Boore J.L."/>
            <person name="Chibucos M.C."/>
            <person name="Coates M."/>
            <person name="Dehal P."/>
            <person name="Delehaunty K."/>
            <person name="Dong S."/>
            <person name="Downton P."/>
            <person name="Dumas B."/>
            <person name="Fabro G."/>
            <person name="Fronick C."/>
            <person name="Fuerstenberg S.I."/>
            <person name="Fulton L."/>
            <person name="Gaulin E."/>
            <person name="Govers F."/>
            <person name="Hughes L."/>
            <person name="Humphray S."/>
            <person name="Jiang R.H."/>
            <person name="Judelson H."/>
            <person name="Kamoun S."/>
            <person name="Kyung K."/>
            <person name="Meijer H."/>
            <person name="Minx P."/>
            <person name="Morris P."/>
            <person name="Nelson J."/>
            <person name="Phuntumart V."/>
            <person name="Qutob D."/>
            <person name="Rehmany A."/>
            <person name="Rougon-Cardoso A."/>
            <person name="Ryden P."/>
            <person name="Torto-Alalibo T."/>
            <person name="Studholme D."/>
            <person name="Wang Y."/>
            <person name="Win J."/>
            <person name="Wood J."/>
            <person name="Clifton S.W."/>
            <person name="Rogers J."/>
            <person name="Van den Ackerveken G."/>
            <person name="Jones J.D."/>
            <person name="McDowell J.M."/>
            <person name="Beynon J."/>
            <person name="Tyler B.M."/>
        </authorList>
    </citation>
    <scope>NUCLEOTIDE SEQUENCE [LARGE SCALE GENOMIC DNA]</scope>
    <source>
        <strain evidence="2">Emoy2</strain>
    </source>
</reference>
<keyword evidence="2" id="KW-1185">Reference proteome</keyword>
<accession>M4BFS7</accession>
<dbReference type="InParanoid" id="M4BFS7"/>
<dbReference type="VEuPathDB" id="FungiDB:HpaG805147"/>
<proteinExistence type="predicted"/>
<dbReference type="HOGENOM" id="CLU_2488198_0_0_1"/>
<organism evidence="1 2">
    <name type="scientific">Hyaloperonospora arabidopsidis (strain Emoy2)</name>
    <name type="common">Downy mildew agent</name>
    <name type="synonym">Peronospora arabidopsidis</name>
    <dbReference type="NCBI Taxonomy" id="559515"/>
    <lineage>
        <taxon>Eukaryota</taxon>
        <taxon>Sar</taxon>
        <taxon>Stramenopiles</taxon>
        <taxon>Oomycota</taxon>
        <taxon>Peronosporomycetes</taxon>
        <taxon>Peronosporales</taxon>
        <taxon>Peronosporaceae</taxon>
        <taxon>Hyaloperonospora</taxon>
    </lineage>
</organism>
<protein>
    <submittedName>
        <fullName evidence="1">Uncharacterized protein</fullName>
    </submittedName>
</protein>
<dbReference type="Proteomes" id="UP000011713">
    <property type="component" value="Unassembled WGS sequence"/>
</dbReference>
<evidence type="ECO:0000313" key="2">
    <source>
        <dbReference type="Proteomes" id="UP000011713"/>
    </source>
</evidence>
<dbReference type="EnsemblProtists" id="HpaT805147">
    <property type="protein sequence ID" value="HpaP805147"/>
    <property type="gene ID" value="HpaG805147"/>
</dbReference>
<sequence length="87" mass="10419">MYRPGRKIRYGRIHRQYLGLTVFNFDNAMTNFRIFLLEPQTRIPRWCFKKVREVQEEGIQGDVQITVDIDHASKNKLWDRYPSESGS</sequence>
<evidence type="ECO:0000313" key="1">
    <source>
        <dbReference type="EnsemblProtists" id="HpaP805147"/>
    </source>
</evidence>
<reference evidence="1" key="2">
    <citation type="submission" date="2015-06" db="UniProtKB">
        <authorList>
            <consortium name="EnsemblProtists"/>
        </authorList>
    </citation>
    <scope>IDENTIFICATION</scope>
    <source>
        <strain evidence="1">Emoy2</strain>
    </source>
</reference>
<dbReference type="EMBL" id="JH598211">
    <property type="status" value="NOT_ANNOTATED_CDS"/>
    <property type="molecule type" value="Genomic_DNA"/>
</dbReference>